<evidence type="ECO:0000313" key="2">
    <source>
        <dbReference type="Proteomes" id="UP000790709"/>
    </source>
</evidence>
<proteinExistence type="predicted"/>
<dbReference type="Proteomes" id="UP000790709">
    <property type="component" value="Unassembled WGS sequence"/>
</dbReference>
<comment type="caution">
    <text evidence="1">The sequence shown here is derived from an EMBL/GenBank/DDBJ whole genome shotgun (WGS) entry which is preliminary data.</text>
</comment>
<organism evidence="1 2">
    <name type="scientific">Leucogyrophana mollusca</name>
    <dbReference type="NCBI Taxonomy" id="85980"/>
    <lineage>
        <taxon>Eukaryota</taxon>
        <taxon>Fungi</taxon>
        <taxon>Dikarya</taxon>
        <taxon>Basidiomycota</taxon>
        <taxon>Agaricomycotina</taxon>
        <taxon>Agaricomycetes</taxon>
        <taxon>Agaricomycetidae</taxon>
        <taxon>Boletales</taxon>
        <taxon>Boletales incertae sedis</taxon>
        <taxon>Leucogyrophana</taxon>
    </lineage>
</organism>
<dbReference type="EMBL" id="MU266397">
    <property type="protein sequence ID" value="KAH7925691.1"/>
    <property type="molecule type" value="Genomic_DNA"/>
</dbReference>
<protein>
    <submittedName>
        <fullName evidence="1">Uncharacterized protein</fullName>
    </submittedName>
</protein>
<feature type="non-terminal residue" evidence="1">
    <location>
        <position position="255"/>
    </location>
</feature>
<accession>A0ACB8BJM5</accession>
<feature type="non-terminal residue" evidence="1">
    <location>
        <position position="1"/>
    </location>
</feature>
<reference evidence="1" key="1">
    <citation type="journal article" date="2021" name="New Phytol.">
        <title>Evolutionary innovations through gain and loss of genes in the ectomycorrhizal Boletales.</title>
        <authorList>
            <person name="Wu G."/>
            <person name="Miyauchi S."/>
            <person name="Morin E."/>
            <person name="Kuo A."/>
            <person name="Drula E."/>
            <person name="Varga T."/>
            <person name="Kohler A."/>
            <person name="Feng B."/>
            <person name="Cao Y."/>
            <person name="Lipzen A."/>
            <person name="Daum C."/>
            <person name="Hundley H."/>
            <person name="Pangilinan J."/>
            <person name="Johnson J."/>
            <person name="Barry K."/>
            <person name="LaButti K."/>
            <person name="Ng V."/>
            <person name="Ahrendt S."/>
            <person name="Min B."/>
            <person name="Choi I.G."/>
            <person name="Park H."/>
            <person name="Plett J.M."/>
            <person name="Magnuson J."/>
            <person name="Spatafora J.W."/>
            <person name="Nagy L.G."/>
            <person name="Henrissat B."/>
            <person name="Grigoriev I.V."/>
            <person name="Yang Z.L."/>
            <person name="Xu J."/>
            <person name="Martin F.M."/>
        </authorList>
    </citation>
    <scope>NUCLEOTIDE SEQUENCE</scope>
    <source>
        <strain evidence="1">KUC20120723A-06</strain>
    </source>
</reference>
<gene>
    <name evidence="1" type="ORF">BV22DRAFT_969693</name>
</gene>
<sequence>QPTIADIIQVKDLFSRISTPLPIELVDKILDDASYWPYSSITLDLPRSVPGSRHYNKDDMYMRTLPLAGGESYDGRWLPPRGEHPCRMIEFQLWSRDQGFSHEIHNHGTYRGSYTWFDAGVESLKSVGTLDHNVSWPVYLITEASDSERLAGSPFQFTDPGKHPFLPPPTHLQRNIHAKSEMHHHTVVWHYLDCVEEGSSEAVEAELRGQGWKSLDGSFVRGLKVGDCITLWLRARFPAWAMRAAKAKMDIYWAV</sequence>
<keyword evidence="2" id="KW-1185">Reference proteome</keyword>
<name>A0ACB8BJM5_9AGAM</name>
<evidence type="ECO:0000313" key="1">
    <source>
        <dbReference type="EMBL" id="KAH7925691.1"/>
    </source>
</evidence>